<organism evidence="2 3">
    <name type="scientific">Poecilia latipinna</name>
    <name type="common">sailfin molly</name>
    <dbReference type="NCBI Taxonomy" id="48699"/>
    <lineage>
        <taxon>Eukaryota</taxon>
        <taxon>Metazoa</taxon>
        <taxon>Chordata</taxon>
        <taxon>Craniata</taxon>
        <taxon>Vertebrata</taxon>
        <taxon>Euteleostomi</taxon>
        <taxon>Actinopterygii</taxon>
        <taxon>Neopterygii</taxon>
        <taxon>Teleostei</taxon>
        <taxon>Neoteleostei</taxon>
        <taxon>Acanthomorphata</taxon>
        <taxon>Ovalentaria</taxon>
        <taxon>Atherinomorphae</taxon>
        <taxon>Cyprinodontiformes</taxon>
        <taxon>Poeciliidae</taxon>
        <taxon>Poeciliinae</taxon>
        <taxon>Poecilia</taxon>
    </lineage>
</organism>
<dbReference type="Pfam" id="PF02752">
    <property type="entry name" value="Arrestin_C"/>
    <property type="match status" value="1"/>
</dbReference>
<dbReference type="GeneTree" id="ENSGT00940000164012"/>
<proteinExistence type="predicted"/>
<dbReference type="InterPro" id="IPR014752">
    <property type="entry name" value="Arrestin-like_C"/>
</dbReference>
<reference evidence="2" key="1">
    <citation type="submission" date="2025-08" db="UniProtKB">
        <authorList>
            <consortium name="Ensembl"/>
        </authorList>
    </citation>
    <scope>IDENTIFICATION</scope>
</reference>
<dbReference type="Gene3D" id="2.60.40.640">
    <property type="match status" value="1"/>
</dbReference>
<dbReference type="STRING" id="48699.ENSPLAP00000015813"/>
<keyword evidence="3" id="KW-1185">Reference proteome</keyword>
<protein>
    <recommendedName>
        <fullName evidence="1">Arrestin C-terminal-like domain-containing protein</fullName>
    </recommendedName>
</protein>
<dbReference type="SUPFAM" id="SSF81296">
    <property type="entry name" value="E set domains"/>
    <property type="match status" value="1"/>
</dbReference>
<dbReference type="InterPro" id="IPR014756">
    <property type="entry name" value="Ig_E-set"/>
</dbReference>
<dbReference type="Ensembl" id="ENSPLAT00000030822.1">
    <property type="protein sequence ID" value="ENSPLAP00000015813.1"/>
    <property type="gene ID" value="ENSPLAG00000019819.1"/>
</dbReference>
<feature type="domain" description="Arrestin C-terminal-like" evidence="1">
    <location>
        <begin position="22"/>
        <end position="109"/>
    </location>
</feature>
<evidence type="ECO:0000313" key="3">
    <source>
        <dbReference type="Proteomes" id="UP000261500"/>
    </source>
</evidence>
<evidence type="ECO:0000313" key="2">
    <source>
        <dbReference type="Ensembl" id="ENSPLAP00000015813.1"/>
    </source>
</evidence>
<dbReference type="Proteomes" id="UP000261500">
    <property type="component" value="Unplaced"/>
</dbReference>
<evidence type="ECO:0000259" key="1">
    <source>
        <dbReference type="Pfam" id="PF02752"/>
    </source>
</evidence>
<sequence length="134" mass="15143">KLCTVLRINKSAFSYLSLCSTGEELSVSLRIQNNSPHDIKPKYSIYKKTSYFARKKRKCQTKVIVNEVGTPIPPSASENVTKVLTIPKDVKPSIHNCKIIKVEYRLKVSNPKQLDSCVMLKSKTSQIEQIDQTS</sequence>
<name>A0A3B3USH3_9TELE</name>
<dbReference type="GO" id="GO:0007399">
    <property type="term" value="P:nervous system development"/>
    <property type="evidence" value="ECO:0007669"/>
    <property type="project" value="UniProtKB-ARBA"/>
</dbReference>
<reference evidence="2" key="2">
    <citation type="submission" date="2025-09" db="UniProtKB">
        <authorList>
            <consortium name="Ensembl"/>
        </authorList>
    </citation>
    <scope>IDENTIFICATION</scope>
</reference>
<dbReference type="InterPro" id="IPR011022">
    <property type="entry name" value="Arrestin_C-like"/>
</dbReference>
<accession>A0A3B3USH3</accession>
<dbReference type="AlphaFoldDB" id="A0A3B3USH3"/>